<dbReference type="GO" id="GO:0009847">
    <property type="term" value="P:spore germination"/>
    <property type="evidence" value="ECO:0007669"/>
    <property type="project" value="InterPro"/>
</dbReference>
<evidence type="ECO:0000256" key="7">
    <source>
        <dbReference type="ARBA" id="ARBA00023136"/>
    </source>
</evidence>
<evidence type="ECO:0000256" key="2">
    <source>
        <dbReference type="ARBA" id="ARBA00007998"/>
    </source>
</evidence>
<keyword evidence="7 8" id="KW-0472">Membrane</keyword>
<sequence>MKERLNPFQASVLIYMIQSGVMLFSLPRLTAETFGTNGWIGIIIVWLIANINIYIIWLVFKLGKERSVFEIFTRIPKIFMTPLYLLIVVVWIGLGTLVMLKFIMLTKMLFFPFLHNMVLMIISLLLSYMLIKGGIYHISKATVVLFFFTVWTTLLLFLHLKEFSFTRLSPFIFQGEKDLIKGGINIYSSLLGYELSLLFVHLIAKKRLFSLLMGNCITSFIYVSICIVSFGFFSFGQLTQEMYPLIALLEYIKFPVLERVENFIFSLFGLKVLITLVMYLWGAKEIMDHTLPKLKQTYMMIGIILISFSMSLYPSIMREVDMLLEYLTYAGIAIAFLLPILALTVVGFEKLLKKEYSKNG</sequence>
<dbReference type="AlphaFoldDB" id="A0A6M0QAT2"/>
<evidence type="ECO:0000256" key="3">
    <source>
        <dbReference type="ARBA" id="ARBA00022448"/>
    </source>
</evidence>
<reference evidence="9 10" key="1">
    <citation type="submission" date="2020-02" db="EMBL/GenBank/DDBJ databases">
        <title>Bacillus aquiflavi sp. nov., isolated from yellow water of strong flavor Chinese baijiu in Yibin region of China.</title>
        <authorList>
            <person name="Xie J."/>
        </authorList>
    </citation>
    <scope>NUCLEOTIDE SEQUENCE [LARGE SCALE GENOMIC DNA]</scope>
    <source>
        <strain evidence="9 10">SA4</strain>
    </source>
</reference>
<proteinExistence type="inferred from homology"/>
<keyword evidence="10" id="KW-1185">Reference proteome</keyword>
<protein>
    <submittedName>
        <fullName evidence="9">GerAB/ArcD/ProY family transporter</fullName>
    </submittedName>
</protein>
<name>A0A6M0QAT2_9BACI</name>
<evidence type="ECO:0000256" key="4">
    <source>
        <dbReference type="ARBA" id="ARBA00022544"/>
    </source>
</evidence>
<feature type="transmembrane region" description="Helical" evidence="8">
    <location>
        <begin position="294"/>
        <end position="314"/>
    </location>
</feature>
<comment type="similarity">
    <text evidence="2">Belongs to the amino acid-polyamine-organocation (APC) superfamily. Spore germination protein (SGP) (TC 2.A.3.9) family.</text>
</comment>
<dbReference type="RefSeq" id="WP_163181017.1">
    <property type="nucleotide sequence ID" value="NZ_JAAIWM010000007.1"/>
</dbReference>
<feature type="transmembrane region" description="Helical" evidence="8">
    <location>
        <begin position="184"/>
        <end position="204"/>
    </location>
</feature>
<dbReference type="InterPro" id="IPR004761">
    <property type="entry name" value="Spore_GerAB"/>
</dbReference>
<evidence type="ECO:0000313" key="9">
    <source>
        <dbReference type="EMBL" id="NEY73456.1"/>
    </source>
</evidence>
<comment type="subcellular location">
    <subcellularLocation>
        <location evidence="1">Membrane</location>
        <topology evidence="1">Multi-pass membrane protein</topology>
    </subcellularLocation>
</comment>
<evidence type="ECO:0000256" key="5">
    <source>
        <dbReference type="ARBA" id="ARBA00022692"/>
    </source>
</evidence>
<dbReference type="Proteomes" id="UP000481043">
    <property type="component" value="Unassembled WGS sequence"/>
</dbReference>
<dbReference type="Pfam" id="PF03845">
    <property type="entry name" value="Spore_permease"/>
    <property type="match status" value="1"/>
</dbReference>
<dbReference type="PANTHER" id="PTHR34975">
    <property type="entry name" value="SPORE GERMINATION PROTEIN A2"/>
    <property type="match status" value="1"/>
</dbReference>
<feature type="transmembrane region" description="Helical" evidence="8">
    <location>
        <begin position="81"/>
        <end position="103"/>
    </location>
</feature>
<dbReference type="GO" id="GO:0016020">
    <property type="term" value="C:membrane"/>
    <property type="evidence" value="ECO:0007669"/>
    <property type="project" value="UniProtKB-SubCell"/>
</dbReference>
<feature type="transmembrane region" description="Helical" evidence="8">
    <location>
        <begin position="12"/>
        <end position="31"/>
    </location>
</feature>
<evidence type="ECO:0000313" key="10">
    <source>
        <dbReference type="Proteomes" id="UP000481043"/>
    </source>
</evidence>
<feature type="transmembrane region" description="Helical" evidence="8">
    <location>
        <begin position="326"/>
        <end position="348"/>
    </location>
</feature>
<keyword evidence="6 8" id="KW-1133">Transmembrane helix</keyword>
<evidence type="ECO:0000256" key="1">
    <source>
        <dbReference type="ARBA" id="ARBA00004141"/>
    </source>
</evidence>
<dbReference type="EMBL" id="JAAIWM010000007">
    <property type="protein sequence ID" value="NEY73456.1"/>
    <property type="molecule type" value="Genomic_DNA"/>
</dbReference>
<feature type="transmembrane region" description="Helical" evidence="8">
    <location>
        <begin position="263"/>
        <end position="282"/>
    </location>
</feature>
<dbReference type="PANTHER" id="PTHR34975:SF2">
    <property type="entry name" value="SPORE GERMINATION PROTEIN A2"/>
    <property type="match status" value="1"/>
</dbReference>
<feature type="transmembrane region" description="Helical" evidence="8">
    <location>
        <begin position="109"/>
        <end position="131"/>
    </location>
</feature>
<organism evidence="9 10">
    <name type="scientific">Bacillus mesophilus</name>
    <dbReference type="NCBI Taxonomy" id="1808955"/>
    <lineage>
        <taxon>Bacteria</taxon>
        <taxon>Bacillati</taxon>
        <taxon>Bacillota</taxon>
        <taxon>Bacilli</taxon>
        <taxon>Bacillales</taxon>
        <taxon>Bacillaceae</taxon>
        <taxon>Bacillus</taxon>
    </lineage>
</organism>
<feature type="transmembrane region" description="Helical" evidence="8">
    <location>
        <begin position="37"/>
        <end position="60"/>
    </location>
</feature>
<evidence type="ECO:0000256" key="6">
    <source>
        <dbReference type="ARBA" id="ARBA00022989"/>
    </source>
</evidence>
<gene>
    <name evidence="9" type="ORF">G4D63_17105</name>
</gene>
<keyword evidence="3" id="KW-0813">Transport</keyword>
<feature type="transmembrane region" description="Helical" evidence="8">
    <location>
        <begin position="211"/>
        <end position="235"/>
    </location>
</feature>
<keyword evidence="5 8" id="KW-0812">Transmembrane</keyword>
<accession>A0A6M0QAT2</accession>
<feature type="transmembrane region" description="Helical" evidence="8">
    <location>
        <begin position="143"/>
        <end position="160"/>
    </location>
</feature>
<comment type="caution">
    <text evidence="9">The sequence shown here is derived from an EMBL/GenBank/DDBJ whole genome shotgun (WGS) entry which is preliminary data.</text>
</comment>
<evidence type="ECO:0000256" key="8">
    <source>
        <dbReference type="SAM" id="Phobius"/>
    </source>
</evidence>
<keyword evidence="4" id="KW-0309">Germination</keyword>